<accession>A0ABM6JZG8</accession>
<dbReference type="InterPro" id="IPR050229">
    <property type="entry name" value="GlpE_sulfurtransferase"/>
</dbReference>
<evidence type="ECO:0000313" key="2">
    <source>
        <dbReference type="EMBL" id="ARF15646.1"/>
    </source>
</evidence>
<evidence type="ECO:0000259" key="1">
    <source>
        <dbReference type="PROSITE" id="PS50206"/>
    </source>
</evidence>
<keyword evidence="3" id="KW-1185">Reference proteome</keyword>
<gene>
    <name evidence="2" type="ORF">SporoS204_03570</name>
</gene>
<reference evidence="2 3" key="1">
    <citation type="submission" date="2016-04" db="EMBL/GenBank/DDBJ databases">
        <title>Comparative Genomics and Epigenetics of Sporosarcina ureae.</title>
        <authorList>
            <person name="Oliver A.S."/>
            <person name="Cooper K.K."/>
        </authorList>
    </citation>
    <scope>NUCLEOTIDE SEQUENCE [LARGE SCALE GENOMIC DNA]</scope>
    <source>
        <strain evidence="2 3">S204</strain>
    </source>
</reference>
<protein>
    <recommendedName>
        <fullName evidence="1">Rhodanese domain-containing protein</fullName>
    </recommendedName>
</protein>
<dbReference type="SMART" id="SM00450">
    <property type="entry name" value="RHOD"/>
    <property type="match status" value="1"/>
</dbReference>
<dbReference type="PROSITE" id="PS50206">
    <property type="entry name" value="RHODANESE_3"/>
    <property type="match status" value="1"/>
</dbReference>
<dbReference type="Proteomes" id="UP000192486">
    <property type="component" value="Chromosome"/>
</dbReference>
<dbReference type="Gene3D" id="3.40.250.10">
    <property type="entry name" value="Rhodanese-like domain"/>
    <property type="match status" value="1"/>
</dbReference>
<dbReference type="PANTHER" id="PTHR43031:SF17">
    <property type="entry name" value="SULFURTRANSFERASE YTWF-RELATED"/>
    <property type="match status" value="1"/>
</dbReference>
<dbReference type="InterPro" id="IPR001763">
    <property type="entry name" value="Rhodanese-like_dom"/>
</dbReference>
<name>A0ABM6JZG8_SPOUR</name>
<sequence>MDLKDIEALQKKGALVMDVREVDEYNEGHMVSAINMPLSQLQNGERAGLDKDQKYVIVCRSGSRSQTASGILFEEGYDVINVSEGMSTWLGPVE</sequence>
<dbReference type="SUPFAM" id="SSF52821">
    <property type="entry name" value="Rhodanese/Cell cycle control phosphatase"/>
    <property type="match status" value="1"/>
</dbReference>
<dbReference type="EMBL" id="CP015108">
    <property type="protein sequence ID" value="ARF15646.1"/>
    <property type="molecule type" value="Genomic_DNA"/>
</dbReference>
<dbReference type="CDD" id="cd00158">
    <property type="entry name" value="RHOD"/>
    <property type="match status" value="1"/>
</dbReference>
<evidence type="ECO:0000313" key="3">
    <source>
        <dbReference type="Proteomes" id="UP000192486"/>
    </source>
</evidence>
<dbReference type="InterPro" id="IPR036873">
    <property type="entry name" value="Rhodanese-like_dom_sf"/>
</dbReference>
<organism evidence="2 3">
    <name type="scientific">Sporosarcina ureae</name>
    <dbReference type="NCBI Taxonomy" id="1571"/>
    <lineage>
        <taxon>Bacteria</taxon>
        <taxon>Bacillati</taxon>
        <taxon>Bacillota</taxon>
        <taxon>Bacilli</taxon>
        <taxon>Bacillales</taxon>
        <taxon>Caryophanaceae</taxon>
        <taxon>Sporosarcina</taxon>
    </lineage>
</organism>
<dbReference type="PANTHER" id="PTHR43031">
    <property type="entry name" value="FAD-DEPENDENT OXIDOREDUCTASE"/>
    <property type="match status" value="1"/>
</dbReference>
<feature type="domain" description="Rhodanese" evidence="1">
    <location>
        <begin position="10"/>
        <end position="94"/>
    </location>
</feature>
<proteinExistence type="predicted"/>
<dbReference type="Pfam" id="PF00581">
    <property type="entry name" value="Rhodanese"/>
    <property type="match status" value="1"/>
</dbReference>